<reference evidence="2 3" key="1">
    <citation type="submission" date="2019-03" db="EMBL/GenBank/DDBJ databases">
        <title>Genomic Encyclopedia of Type Strains, Phase IV (KMG-IV): sequencing the most valuable type-strain genomes for metagenomic binning, comparative biology and taxonomic classification.</title>
        <authorList>
            <person name="Goeker M."/>
        </authorList>
    </citation>
    <scope>NUCLEOTIDE SEQUENCE [LARGE SCALE GENOMIC DNA]</scope>
    <source>
        <strain evidence="2 3">DSM 15969</strain>
    </source>
</reference>
<feature type="transmembrane region" description="Helical" evidence="1">
    <location>
        <begin position="89"/>
        <end position="110"/>
    </location>
</feature>
<proteinExistence type="predicted"/>
<dbReference type="OrthoDB" id="1640349at2"/>
<evidence type="ECO:0000256" key="1">
    <source>
        <dbReference type="SAM" id="Phobius"/>
    </source>
</evidence>
<accession>A0A4R1PX69</accession>
<sequence length="407" mass="45693">MTPKLKKYINGSVKICIRGAMPEKFINLCVAEQIYLWGLSKENEDIYAWIELGDFYRIRPLVRRSGTRVTVKAYRGWPFFSKKIWRRKMLVLGAIMCLITIQILASYIWFIDVVGTKATSPLKISAVAQEFGLKPGVLKDTIQSKKIENAILIAIPEVSWVSINFTGTRVVIEVVEKTLPKQDDKAPANIVSDRDGIITEIIALAGQPAVKKGDTVRKGDILIKGVAPVITPTTPDQPAQPVPQTAPAQLVKASGIVKARVWYESYGEAALQQTIKERTGRQEMEVLLHLGGYEMALKRAPQPPFELYESEITHKRLPQWRNSQLFVESTIQVYHELQAFSQEISIEQARDEAKARALQSVQQIIPESAQILARNIEILKLNEPNLVRIKVGVETVEDIGISQMISQ</sequence>
<organism evidence="2 3">
    <name type="scientific">Anaerospora hongkongensis</name>
    <dbReference type="NCBI Taxonomy" id="244830"/>
    <lineage>
        <taxon>Bacteria</taxon>
        <taxon>Bacillati</taxon>
        <taxon>Bacillota</taxon>
        <taxon>Negativicutes</taxon>
        <taxon>Selenomonadales</taxon>
        <taxon>Sporomusaceae</taxon>
        <taxon>Anaerospora</taxon>
    </lineage>
</organism>
<dbReference type="NCBIfam" id="TIGR02876">
    <property type="entry name" value="spore_yqfD"/>
    <property type="match status" value="1"/>
</dbReference>
<keyword evidence="1" id="KW-0812">Transmembrane</keyword>
<protein>
    <recommendedName>
        <fullName evidence="4">Stage IV sporulation protein</fullName>
    </recommendedName>
</protein>
<gene>
    <name evidence="2" type="ORF">EV210_1143</name>
</gene>
<evidence type="ECO:0000313" key="2">
    <source>
        <dbReference type="EMBL" id="TCL34991.1"/>
    </source>
</evidence>
<comment type="caution">
    <text evidence="2">The sequence shown here is derived from an EMBL/GenBank/DDBJ whole genome shotgun (WGS) entry which is preliminary data.</text>
</comment>
<keyword evidence="1" id="KW-0472">Membrane</keyword>
<dbReference type="PIRSF" id="PIRSF029895">
    <property type="entry name" value="SpoIV"/>
    <property type="match status" value="1"/>
</dbReference>
<keyword evidence="1" id="KW-1133">Transmembrane helix</keyword>
<dbReference type="EMBL" id="SLUI01000014">
    <property type="protein sequence ID" value="TCL34991.1"/>
    <property type="molecule type" value="Genomic_DNA"/>
</dbReference>
<keyword evidence="3" id="KW-1185">Reference proteome</keyword>
<dbReference type="InterPro" id="IPR010690">
    <property type="entry name" value="YqfD"/>
</dbReference>
<evidence type="ECO:0008006" key="4">
    <source>
        <dbReference type="Google" id="ProtNLM"/>
    </source>
</evidence>
<dbReference type="Pfam" id="PF06898">
    <property type="entry name" value="YqfD"/>
    <property type="match status" value="1"/>
</dbReference>
<dbReference type="Proteomes" id="UP000295063">
    <property type="component" value="Unassembled WGS sequence"/>
</dbReference>
<dbReference type="RefSeq" id="WP_132082708.1">
    <property type="nucleotide sequence ID" value="NZ_DAMAKO010000002.1"/>
</dbReference>
<dbReference type="AlphaFoldDB" id="A0A4R1PX69"/>
<name>A0A4R1PX69_9FIRM</name>
<evidence type="ECO:0000313" key="3">
    <source>
        <dbReference type="Proteomes" id="UP000295063"/>
    </source>
</evidence>